<evidence type="ECO:0000313" key="3">
    <source>
        <dbReference type="Proteomes" id="UP001151760"/>
    </source>
</evidence>
<feature type="domain" description="Ribonuclease H1 N-terminal" evidence="1">
    <location>
        <begin position="250"/>
        <end position="290"/>
    </location>
</feature>
<keyword evidence="3" id="KW-1185">Reference proteome</keyword>
<reference evidence="2" key="2">
    <citation type="submission" date="2022-01" db="EMBL/GenBank/DDBJ databases">
        <authorList>
            <person name="Yamashiro T."/>
            <person name="Shiraishi A."/>
            <person name="Satake H."/>
            <person name="Nakayama K."/>
        </authorList>
    </citation>
    <scope>NUCLEOTIDE SEQUENCE</scope>
</reference>
<dbReference type="EMBL" id="BQNB010012976">
    <property type="protein sequence ID" value="GJT10290.1"/>
    <property type="molecule type" value="Genomic_DNA"/>
</dbReference>
<dbReference type="InterPro" id="IPR043502">
    <property type="entry name" value="DNA/RNA_pol_sf"/>
</dbReference>
<proteinExistence type="predicted"/>
<gene>
    <name evidence="2" type="ORF">Tco_0857332</name>
</gene>
<dbReference type="Gene3D" id="3.10.10.10">
    <property type="entry name" value="HIV Type 1 Reverse Transcriptase, subunit A, domain 1"/>
    <property type="match status" value="1"/>
</dbReference>
<dbReference type="InterPro" id="IPR037056">
    <property type="entry name" value="RNase_H1_N_sf"/>
</dbReference>
<dbReference type="PANTHER" id="PTHR33064">
    <property type="entry name" value="POL PROTEIN"/>
    <property type="match status" value="1"/>
</dbReference>
<dbReference type="PANTHER" id="PTHR33064:SF37">
    <property type="entry name" value="RIBONUCLEASE H"/>
    <property type="match status" value="1"/>
</dbReference>
<evidence type="ECO:0000259" key="1">
    <source>
        <dbReference type="Pfam" id="PF01693"/>
    </source>
</evidence>
<dbReference type="InterPro" id="IPR011320">
    <property type="entry name" value="RNase_H1_N"/>
</dbReference>
<reference evidence="2" key="1">
    <citation type="journal article" date="2022" name="Int. J. Mol. Sci.">
        <title>Draft Genome of Tanacetum Coccineum: Genomic Comparison of Closely Related Tanacetum-Family Plants.</title>
        <authorList>
            <person name="Yamashiro T."/>
            <person name="Shiraishi A."/>
            <person name="Nakayama K."/>
            <person name="Satake H."/>
        </authorList>
    </citation>
    <scope>NUCLEOTIDE SEQUENCE</scope>
</reference>
<organism evidence="2 3">
    <name type="scientific">Tanacetum coccineum</name>
    <dbReference type="NCBI Taxonomy" id="301880"/>
    <lineage>
        <taxon>Eukaryota</taxon>
        <taxon>Viridiplantae</taxon>
        <taxon>Streptophyta</taxon>
        <taxon>Embryophyta</taxon>
        <taxon>Tracheophyta</taxon>
        <taxon>Spermatophyta</taxon>
        <taxon>Magnoliopsida</taxon>
        <taxon>eudicotyledons</taxon>
        <taxon>Gunneridae</taxon>
        <taxon>Pentapetalae</taxon>
        <taxon>asterids</taxon>
        <taxon>campanulids</taxon>
        <taxon>Asterales</taxon>
        <taxon>Asteraceae</taxon>
        <taxon>Asteroideae</taxon>
        <taxon>Anthemideae</taxon>
        <taxon>Anthemidinae</taxon>
        <taxon>Tanacetum</taxon>
    </lineage>
</organism>
<accession>A0ABQ5B5Y3</accession>
<dbReference type="SUPFAM" id="SSF56672">
    <property type="entry name" value="DNA/RNA polymerases"/>
    <property type="match status" value="1"/>
</dbReference>
<protein>
    <submittedName>
        <fullName evidence="2">TPA: Orf y</fullName>
    </submittedName>
</protein>
<comment type="caution">
    <text evidence="2">The sequence shown here is derived from an EMBL/GenBank/DDBJ whole genome shotgun (WGS) entry which is preliminary data.</text>
</comment>
<dbReference type="Pfam" id="PF01693">
    <property type="entry name" value="Cauli_VI"/>
    <property type="match status" value="1"/>
</dbReference>
<evidence type="ECO:0000313" key="2">
    <source>
        <dbReference type="EMBL" id="GJT10290.1"/>
    </source>
</evidence>
<dbReference type="SUPFAM" id="SSF55658">
    <property type="entry name" value="L9 N-domain-like"/>
    <property type="match status" value="1"/>
</dbReference>
<dbReference type="Gene3D" id="3.40.970.10">
    <property type="entry name" value="Ribonuclease H1, N-terminal domain"/>
    <property type="match status" value="1"/>
</dbReference>
<dbReference type="Proteomes" id="UP001151760">
    <property type="component" value="Unassembled WGS sequence"/>
</dbReference>
<dbReference type="InterPro" id="IPR009027">
    <property type="entry name" value="Ribosomal_bL9/RNase_H1_N"/>
</dbReference>
<dbReference type="InterPro" id="IPR051320">
    <property type="entry name" value="Viral_Replic_Matur_Polypro"/>
</dbReference>
<name>A0ABQ5B5Y3_9ASTR</name>
<sequence length="667" mass="77314">MKATIKLIDPNTVVRVKPMCYSPQDRIEFTKQINELLNMKLIVQSKSPHMSPAFLVENEAEKRRGKKRMVVNYKKINEATIGRFSNLPNMLRTFNPPKRKSDSKQGRLIASHEISKTIDVIHDINALHELYKKNVAANLQSVQERLRLFNNPTTAIEVPEEETLKTTTSPVQTATGKDLINPLRADALLKSINKDNTGLSSSLSLNSKLVYPSPSTFGKSKMTNLATNPLMQELVLKPDYLKAAKKEEERYYVVFKGPRSGIYTTWGETQKICQEDKSTNKKFRTLEQAQMELRLYGEAKKATPLLRPKINPLINKRREAARDQRFLKEEPIGLEPIVHFQEFVQIWNKARSACQQDFINERFYTTDKPTKSLYNFIEGSDPQLIYQAFRAGLIDNIYPSNNLLEIKEFHSSIFEAIKRFRKNVLKAQDKKIYIKVTSSIPDWNHEENYSPYHCMEIGLAKSNENLHFSKAMEDKLQNPFLEVIKSQRVQEYECNHVNKYQKGSWPWGEKDKSIKKTRLAFTPSKNTVVTAYELCNKIKTDNVETINDAVWTQLTIPVLGCLGKTSRPEGFDLMLWGDLHTLFEPDEDDEIWKDQHEYKLLSWRLYDFCGIHILLMENGLAIHMLTEKKYPLSQEMISKMLKKKLEVDHESSQAIELLRFIRSQVQK</sequence>